<comment type="caution">
    <text evidence="1">The sequence shown here is derived from an EMBL/GenBank/DDBJ whole genome shotgun (WGS) entry which is preliminary data.</text>
</comment>
<accession>A0ABN8SSF4</accession>
<gene>
    <name evidence="1" type="ORF">PEVE_00027971</name>
</gene>
<name>A0ABN8SSF4_9CNID</name>
<proteinExistence type="predicted"/>
<keyword evidence="2" id="KW-1185">Reference proteome</keyword>
<organism evidence="1 2">
    <name type="scientific">Porites evermanni</name>
    <dbReference type="NCBI Taxonomy" id="104178"/>
    <lineage>
        <taxon>Eukaryota</taxon>
        <taxon>Metazoa</taxon>
        <taxon>Cnidaria</taxon>
        <taxon>Anthozoa</taxon>
        <taxon>Hexacorallia</taxon>
        <taxon>Scleractinia</taxon>
        <taxon>Fungiina</taxon>
        <taxon>Poritidae</taxon>
        <taxon>Porites</taxon>
    </lineage>
</organism>
<dbReference type="Gene3D" id="3.30.70.2330">
    <property type="match status" value="1"/>
</dbReference>
<reference evidence="1 2" key="1">
    <citation type="submission" date="2022-05" db="EMBL/GenBank/DDBJ databases">
        <authorList>
            <consortium name="Genoscope - CEA"/>
            <person name="William W."/>
        </authorList>
    </citation>
    <scope>NUCLEOTIDE SEQUENCE [LARGE SCALE GENOMIC DNA]</scope>
</reference>
<dbReference type="EMBL" id="CALNXI010003865">
    <property type="protein sequence ID" value="CAH3194507.1"/>
    <property type="molecule type" value="Genomic_DNA"/>
</dbReference>
<evidence type="ECO:0000313" key="2">
    <source>
        <dbReference type="Proteomes" id="UP001159427"/>
    </source>
</evidence>
<sequence>MPHRRPEVVTFSDGAVSYRFKARSRTTESEKVWQQIADKLNSDHTLKVYNGIAQDELLTLNSCVLIDEFEAALKHMDDYKAALNHTFHSALPLHDFEIVDCDKAGSKRLATTVCFSPFKIALTSLYFSSKHKPDNPHDTHAVAVKWVQDQGGMPQIVGHVPLTLSRVFHLFLKHGGQISVEVTGKRRNKGIGLEIPATYSFYHKKPSKVKTLRELIRDKEDKAEVN</sequence>
<dbReference type="Proteomes" id="UP001159427">
    <property type="component" value="Unassembled WGS sequence"/>
</dbReference>
<evidence type="ECO:0000313" key="1">
    <source>
        <dbReference type="EMBL" id="CAH3194507.1"/>
    </source>
</evidence>
<protein>
    <submittedName>
        <fullName evidence="1">Uncharacterized protein</fullName>
    </submittedName>
</protein>